<keyword evidence="3" id="KW-1185">Reference proteome</keyword>
<evidence type="ECO:0000313" key="2">
    <source>
        <dbReference type="EMBL" id="ETE55719.1"/>
    </source>
</evidence>
<evidence type="ECO:0000256" key="1">
    <source>
        <dbReference type="SAM" id="MobiDB-lite"/>
    </source>
</evidence>
<comment type="caution">
    <text evidence="2">The sequence shown here is derived from an EMBL/GenBank/DDBJ whole genome shotgun (WGS) entry which is preliminary data.</text>
</comment>
<gene>
    <name evidence="2" type="ORF">L345_18573</name>
</gene>
<feature type="compositionally biased region" description="Basic residues" evidence="1">
    <location>
        <begin position="1"/>
        <end position="12"/>
    </location>
</feature>
<name>V8N053_OPHHA</name>
<feature type="compositionally biased region" description="Basic and acidic residues" evidence="1">
    <location>
        <begin position="13"/>
        <end position="22"/>
    </location>
</feature>
<dbReference type="AlphaFoldDB" id="V8N053"/>
<evidence type="ECO:0000313" key="3">
    <source>
        <dbReference type="Proteomes" id="UP000018936"/>
    </source>
</evidence>
<reference evidence="2 3" key="1">
    <citation type="journal article" date="2013" name="Proc. Natl. Acad. Sci. U.S.A.">
        <title>The king cobra genome reveals dynamic gene evolution and adaptation in the snake venom system.</title>
        <authorList>
            <person name="Vonk F.J."/>
            <person name="Casewell N.R."/>
            <person name="Henkel C.V."/>
            <person name="Heimberg A.M."/>
            <person name="Jansen H.J."/>
            <person name="McCleary R.J."/>
            <person name="Kerkkamp H.M."/>
            <person name="Vos R.A."/>
            <person name="Guerreiro I."/>
            <person name="Calvete J.J."/>
            <person name="Wuster W."/>
            <person name="Woods A.E."/>
            <person name="Logan J.M."/>
            <person name="Harrison R.A."/>
            <person name="Castoe T.A."/>
            <person name="de Koning A.P."/>
            <person name="Pollock D.D."/>
            <person name="Yandell M."/>
            <person name="Calderon D."/>
            <person name="Renjifo C."/>
            <person name="Currier R.B."/>
            <person name="Salgado D."/>
            <person name="Pla D."/>
            <person name="Sanz L."/>
            <person name="Hyder A.S."/>
            <person name="Ribeiro J.M."/>
            <person name="Arntzen J.W."/>
            <person name="van den Thillart G.E."/>
            <person name="Boetzer M."/>
            <person name="Pirovano W."/>
            <person name="Dirks R.P."/>
            <person name="Spaink H.P."/>
            <person name="Duboule D."/>
            <person name="McGlinn E."/>
            <person name="Kini R.M."/>
            <person name="Richardson M.K."/>
        </authorList>
    </citation>
    <scope>NUCLEOTIDE SEQUENCE</scope>
    <source>
        <tissue evidence="2">Blood</tissue>
    </source>
</reference>
<accession>V8N053</accession>
<protein>
    <submittedName>
        <fullName evidence="2">Uncharacterized protein</fullName>
    </submittedName>
</protein>
<feature type="region of interest" description="Disordered" evidence="1">
    <location>
        <begin position="1"/>
        <end position="22"/>
    </location>
</feature>
<proteinExistence type="predicted"/>
<dbReference type="Proteomes" id="UP000018936">
    <property type="component" value="Unassembled WGS sequence"/>
</dbReference>
<dbReference type="EMBL" id="AZIM01158691">
    <property type="protein sequence ID" value="ETE55719.1"/>
    <property type="molecule type" value="Genomic_DNA"/>
</dbReference>
<feature type="non-terminal residue" evidence="2">
    <location>
        <position position="1"/>
    </location>
</feature>
<organism evidence="2 3">
    <name type="scientific">Ophiophagus hannah</name>
    <name type="common">King cobra</name>
    <name type="synonym">Naja hannah</name>
    <dbReference type="NCBI Taxonomy" id="8665"/>
    <lineage>
        <taxon>Eukaryota</taxon>
        <taxon>Metazoa</taxon>
        <taxon>Chordata</taxon>
        <taxon>Craniata</taxon>
        <taxon>Vertebrata</taxon>
        <taxon>Euteleostomi</taxon>
        <taxon>Lepidosauria</taxon>
        <taxon>Squamata</taxon>
        <taxon>Bifurcata</taxon>
        <taxon>Unidentata</taxon>
        <taxon>Episquamata</taxon>
        <taxon>Toxicofera</taxon>
        <taxon>Serpentes</taxon>
        <taxon>Colubroidea</taxon>
        <taxon>Elapidae</taxon>
        <taxon>Elapinae</taxon>
        <taxon>Ophiophagus</taxon>
    </lineage>
</organism>
<sequence length="22" mass="2919">MGMRRKERRKERREKMGGRRWE</sequence>